<dbReference type="CDD" id="cd01949">
    <property type="entry name" value="GGDEF"/>
    <property type="match status" value="1"/>
</dbReference>
<feature type="domain" description="GGDEF" evidence="1">
    <location>
        <begin position="1"/>
        <end position="120"/>
    </location>
</feature>
<dbReference type="InterPro" id="IPR050469">
    <property type="entry name" value="Diguanylate_Cyclase"/>
</dbReference>
<dbReference type="Gene3D" id="3.30.70.270">
    <property type="match status" value="1"/>
</dbReference>
<comment type="caution">
    <text evidence="2">The sequence shown here is derived from an EMBL/GenBank/DDBJ whole genome shotgun (WGS) entry which is preliminary data.</text>
</comment>
<dbReference type="InterPro" id="IPR029787">
    <property type="entry name" value="Nucleotide_cyclase"/>
</dbReference>
<dbReference type="NCBIfam" id="TIGR00254">
    <property type="entry name" value="GGDEF"/>
    <property type="match status" value="1"/>
</dbReference>
<dbReference type="Proteomes" id="UP001057375">
    <property type="component" value="Unassembled WGS sequence"/>
</dbReference>
<evidence type="ECO:0000313" key="2">
    <source>
        <dbReference type="EMBL" id="GKT15548.1"/>
    </source>
</evidence>
<protein>
    <submittedName>
        <fullName evidence="2">GGDEF domain-containing protein</fullName>
    </submittedName>
</protein>
<dbReference type="EMBL" id="BQXS01005873">
    <property type="protein sequence ID" value="GKT15548.1"/>
    <property type="molecule type" value="Genomic_DNA"/>
</dbReference>
<evidence type="ECO:0000313" key="3">
    <source>
        <dbReference type="Proteomes" id="UP001057375"/>
    </source>
</evidence>
<name>A0ABQ5JSL6_9EUKA</name>
<dbReference type="SMART" id="SM00267">
    <property type="entry name" value="GGDEF"/>
    <property type="match status" value="1"/>
</dbReference>
<accession>A0ABQ5JSL6</accession>
<sequence>FKTFNDRFGHHTGDKVLTMVAKTIISTLRPTDIASRWGGDEFVIFIPDVEIQELKKLAERLRKLIELSWIDLNGEHISVTASIGGAEVRTNETISSAIKRADEQVYLSKHSGRNFIHIDK</sequence>
<gene>
    <name evidence="2" type="ORF">ADUPG1_004097</name>
</gene>
<reference evidence="2" key="1">
    <citation type="submission" date="2022-03" db="EMBL/GenBank/DDBJ databases">
        <title>Draft genome sequence of Aduncisulcus paluster, a free-living microaerophilic Fornicata.</title>
        <authorList>
            <person name="Yuyama I."/>
            <person name="Kume K."/>
            <person name="Tamura T."/>
            <person name="Inagaki Y."/>
            <person name="Hashimoto T."/>
        </authorList>
    </citation>
    <scope>NUCLEOTIDE SEQUENCE</scope>
    <source>
        <strain evidence="2">NY0171</strain>
    </source>
</reference>
<dbReference type="PANTHER" id="PTHR45138:SF9">
    <property type="entry name" value="DIGUANYLATE CYCLASE DGCM-RELATED"/>
    <property type="match status" value="1"/>
</dbReference>
<dbReference type="InterPro" id="IPR043128">
    <property type="entry name" value="Rev_trsase/Diguanyl_cyclase"/>
</dbReference>
<dbReference type="InterPro" id="IPR000160">
    <property type="entry name" value="GGDEF_dom"/>
</dbReference>
<proteinExistence type="predicted"/>
<evidence type="ECO:0000259" key="1">
    <source>
        <dbReference type="PROSITE" id="PS50887"/>
    </source>
</evidence>
<organism evidence="2 3">
    <name type="scientific">Aduncisulcus paluster</name>
    <dbReference type="NCBI Taxonomy" id="2918883"/>
    <lineage>
        <taxon>Eukaryota</taxon>
        <taxon>Metamonada</taxon>
        <taxon>Carpediemonas-like organisms</taxon>
        <taxon>Aduncisulcus</taxon>
    </lineage>
</organism>
<dbReference type="SUPFAM" id="SSF55073">
    <property type="entry name" value="Nucleotide cyclase"/>
    <property type="match status" value="1"/>
</dbReference>
<keyword evidence="3" id="KW-1185">Reference proteome</keyword>
<feature type="non-terminal residue" evidence="2">
    <location>
        <position position="1"/>
    </location>
</feature>
<dbReference type="PROSITE" id="PS50887">
    <property type="entry name" value="GGDEF"/>
    <property type="match status" value="1"/>
</dbReference>
<dbReference type="PANTHER" id="PTHR45138">
    <property type="entry name" value="REGULATORY COMPONENTS OF SENSORY TRANSDUCTION SYSTEM"/>
    <property type="match status" value="1"/>
</dbReference>
<dbReference type="Pfam" id="PF00990">
    <property type="entry name" value="GGDEF"/>
    <property type="match status" value="1"/>
</dbReference>